<dbReference type="Proteomes" id="UP000029640">
    <property type="component" value="Unassembled WGS sequence"/>
</dbReference>
<evidence type="ECO:0000313" key="2">
    <source>
        <dbReference type="Proteomes" id="UP000029640"/>
    </source>
</evidence>
<evidence type="ECO:0000313" key="1">
    <source>
        <dbReference type="EMBL" id="KGE04680.1"/>
    </source>
</evidence>
<name>A0A095VTJ6_9GAMM</name>
<dbReference type="STRING" id="1265313.HRUBRA_00705"/>
<dbReference type="EMBL" id="AUVB01000021">
    <property type="protein sequence ID" value="KGE04680.1"/>
    <property type="molecule type" value="Genomic_DNA"/>
</dbReference>
<accession>A0A095VTJ6</accession>
<gene>
    <name evidence="1" type="ORF">HRUBRA_00705</name>
</gene>
<dbReference type="AlphaFoldDB" id="A0A095VTJ6"/>
<dbReference type="HOGENOM" id="CLU_3290552_0_0_6"/>
<keyword evidence="2" id="KW-1185">Reference proteome</keyword>
<protein>
    <submittedName>
        <fullName evidence="1">Uncharacterized protein</fullName>
    </submittedName>
</protein>
<reference evidence="1 2" key="1">
    <citation type="journal article" date="2014" name="Genome Announc.">
        <title>Genome Sequence of Gammaproteobacterial Pseudohaliea rubra Type Strain DSM 19751, Isolated from Coastal Seawater of the Mediterranean Sea.</title>
        <authorList>
            <person name="Spring S."/>
            <person name="Fiebig A."/>
            <person name="Riedel T."/>
            <person name="Goker M."/>
            <person name="Klenk H.P."/>
        </authorList>
    </citation>
    <scope>NUCLEOTIDE SEQUENCE [LARGE SCALE GENOMIC DNA]</scope>
    <source>
        <strain evidence="1 2">DSM 19751</strain>
    </source>
</reference>
<comment type="caution">
    <text evidence="1">The sequence shown here is derived from an EMBL/GenBank/DDBJ whole genome shotgun (WGS) entry which is preliminary data.</text>
</comment>
<organism evidence="1 2">
    <name type="scientific">Pseudohaliea rubra DSM 19751</name>
    <dbReference type="NCBI Taxonomy" id="1265313"/>
    <lineage>
        <taxon>Bacteria</taxon>
        <taxon>Pseudomonadati</taxon>
        <taxon>Pseudomonadota</taxon>
        <taxon>Gammaproteobacteria</taxon>
        <taxon>Cellvibrionales</taxon>
        <taxon>Halieaceae</taxon>
        <taxon>Pseudohaliea</taxon>
    </lineage>
</organism>
<sequence length="40" mass="4033">MNRPAAPKSADRPLLAATAFADAALFAAGAGRHGSSHEID</sequence>
<proteinExistence type="predicted"/>